<dbReference type="OrthoDB" id="6773690at2759"/>
<dbReference type="InterPro" id="IPR009057">
    <property type="entry name" value="Homeodomain-like_sf"/>
</dbReference>
<comment type="subcellular location">
    <subcellularLocation>
        <location evidence="1">Nucleus</location>
    </subcellularLocation>
</comment>
<evidence type="ECO:0000256" key="1">
    <source>
        <dbReference type="ARBA" id="ARBA00004123"/>
    </source>
</evidence>
<gene>
    <name evidence="3" type="ORF">CALMAC_LOCUS6786</name>
</gene>
<organism evidence="3 4">
    <name type="scientific">Callosobruchus maculatus</name>
    <name type="common">Southern cowpea weevil</name>
    <name type="synonym">Pulse bruchid</name>
    <dbReference type="NCBI Taxonomy" id="64391"/>
    <lineage>
        <taxon>Eukaryota</taxon>
        <taxon>Metazoa</taxon>
        <taxon>Ecdysozoa</taxon>
        <taxon>Arthropoda</taxon>
        <taxon>Hexapoda</taxon>
        <taxon>Insecta</taxon>
        <taxon>Pterygota</taxon>
        <taxon>Neoptera</taxon>
        <taxon>Endopterygota</taxon>
        <taxon>Coleoptera</taxon>
        <taxon>Polyphaga</taxon>
        <taxon>Cucujiformia</taxon>
        <taxon>Chrysomeloidea</taxon>
        <taxon>Chrysomelidae</taxon>
        <taxon>Bruchinae</taxon>
        <taxon>Bruchini</taxon>
        <taxon>Callosobruchus</taxon>
    </lineage>
</organism>
<dbReference type="Pfam" id="PF05225">
    <property type="entry name" value="HTH_psq"/>
    <property type="match status" value="1"/>
</dbReference>
<evidence type="ECO:0000313" key="3">
    <source>
        <dbReference type="EMBL" id="VEN43750.1"/>
    </source>
</evidence>
<feature type="domain" description="HTH psq-type" evidence="2">
    <location>
        <begin position="40"/>
        <end position="74"/>
    </location>
</feature>
<accession>A0A653C9F3</accession>
<reference evidence="3 4" key="1">
    <citation type="submission" date="2019-01" db="EMBL/GenBank/DDBJ databases">
        <authorList>
            <person name="Sayadi A."/>
        </authorList>
    </citation>
    <scope>NUCLEOTIDE SEQUENCE [LARGE SCALE GENOMIC DNA]</scope>
</reference>
<dbReference type="Gene3D" id="1.10.10.60">
    <property type="entry name" value="Homeodomain-like"/>
    <property type="match status" value="1"/>
</dbReference>
<dbReference type="GO" id="GO:0005634">
    <property type="term" value="C:nucleus"/>
    <property type="evidence" value="ECO:0007669"/>
    <property type="project" value="UniProtKB-SubCell"/>
</dbReference>
<evidence type="ECO:0000259" key="2">
    <source>
        <dbReference type="Pfam" id="PF05225"/>
    </source>
</evidence>
<dbReference type="InterPro" id="IPR007889">
    <property type="entry name" value="HTH_Psq"/>
</dbReference>
<evidence type="ECO:0000313" key="4">
    <source>
        <dbReference type="Proteomes" id="UP000410492"/>
    </source>
</evidence>
<dbReference type="GO" id="GO:0003677">
    <property type="term" value="F:DNA binding"/>
    <property type="evidence" value="ECO:0007669"/>
    <property type="project" value="InterPro"/>
</dbReference>
<proteinExistence type="predicted"/>
<protein>
    <recommendedName>
        <fullName evidence="2">HTH psq-type domain-containing protein</fullName>
    </recommendedName>
</protein>
<sequence length="100" mass="11260">MCKMEAGNAGSGNLSIHRMPRKRVIVSYKRSAKKRQALDKEDMKKAVSAVREKRMGTLKAAKTFGVPRTTVQRLAKLDHLSVDQAIQIKLGRDAQIKKER</sequence>
<keyword evidence="4" id="KW-1185">Reference proteome</keyword>
<dbReference type="SUPFAM" id="SSF46689">
    <property type="entry name" value="Homeodomain-like"/>
    <property type="match status" value="1"/>
</dbReference>
<name>A0A653C9F3_CALMS</name>
<dbReference type="Proteomes" id="UP000410492">
    <property type="component" value="Unassembled WGS sequence"/>
</dbReference>
<dbReference type="EMBL" id="CAACVG010007116">
    <property type="protein sequence ID" value="VEN43750.1"/>
    <property type="molecule type" value="Genomic_DNA"/>
</dbReference>
<dbReference type="AlphaFoldDB" id="A0A653C9F3"/>